<keyword evidence="2" id="KW-1185">Reference proteome</keyword>
<proteinExistence type="predicted"/>
<comment type="caution">
    <text evidence="1">The sequence shown here is derived from an EMBL/GenBank/DDBJ whole genome shotgun (WGS) entry which is preliminary data.</text>
</comment>
<dbReference type="Proteomes" id="UP000800303">
    <property type="component" value="Unassembled WGS sequence"/>
</dbReference>
<dbReference type="EMBL" id="JAAFGS010000003">
    <property type="protein sequence ID" value="NGZ75729.1"/>
    <property type="molecule type" value="Genomic_DNA"/>
</dbReference>
<organism evidence="1 2">
    <name type="scientific">Saccharibacillus alkalitolerans</name>
    <dbReference type="NCBI Taxonomy" id="2705290"/>
    <lineage>
        <taxon>Bacteria</taxon>
        <taxon>Bacillati</taxon>
        <taxon>Bacillota</taxon>
        <taxon>Bacilli</taxon>
        <taxon>Bacillales</taxon>
        <taxon>Paenibacillaceae</taxon>
        <taxon>Saccharibacillus</taxon>
    </lineage>
</organism>
<accession>A0ABX0F6V1</accession>
<sequence length="149" mass="17443">MDFKLVTCTHIGAYGQALTKGKVYQAVAEEAERLRIIGDHQKRVWIEKYYFAEGEVEVPVLSGWKFDDPLEDFDLIEVTVTFNNGMKRWCLITTPERLVKHFEQLHLEPPGFNIRHLIIVRTMNDEDIEQTLKYLDEQGEIEKATLFLE</sequence>
<gene>
    <name evidence="1" type="ORF">GYN08_10375</name>
</gene>
<evidence type="ECO:0000313" key="2">
    <source>
        <dbReference type="Proteomes" id="UP000800303"/>
    </source>
</evidence>
<reference evidence="1 2" key="1">
    <citation type="submission" date="2020-01" db="EMBL/GenBank/DDBJ databases">
        <title>Polyphasic characterisation and genomic insights into a novel alkali tolerant bacterium VR-M41.</title>
        <authorList>
            <person name="Vemuluri V.R."/>
        </authorList>
    </citation>
    <scope>NUCLEOTIDE SEQUENCE [LARGE SCALE GENOMIC DNA]</scope>
    <source>
        <strain evidence="1 2">VR-M41</strain>
    </source>
</reference>
<evidence type="ECO:0000313" key="1">
    <source>
        <dbReference type="EMBL" id="NGZ75729.1"/>
    </source>
</evidence>
<protein>
    <submittedName>
        <fullName evidence="1">Uncharacterized protein</fullName>
    </submittedName>
</protein>
<name>A0ABX0F6V1_9BACL</name>